<evidence type="ECO:0000256" key="1">
    <source>
        <dbReference type="SAM" id="Phobius"/>
    </source>
</evidence>
<dbReference type="PANTHER" id="PTHR37726">
    <property type="entry name" value="TRANSMEMBRANE PROTEIN"/>
    <property type="match status" value="1"/>
</dbReference>
<feature type="transmembrane region" description="Helical" evidence="1">
    <location>
        <begin position="213"/>
        <end position="234"/>
    </location>
</feature>
<evidence type="ECO:0000313" key="2">
    <source>
        <dbReference type="EMBL" id="KAJ8898727.1"/>
    </source>
</evidence>
<feature type="transmembrane region" description="Helical" evidence="1">
    <location>
        <begin position="270"/>
        <end position="290"/>
    </location>
</feature>
<keyword evidence="1" id="KW-1133">Transmembrane helix</keyword>
<evidence type="ECO:0000313" key="3">
    <source>
        <dbReference type="Proteomes" id="UP001159364"/>
    </source>
</evidence>
<name>A0AAV8UBK5_9ROSI</name>
<dbReference type="EMBL" id="JAIWQS010000008">
    <property type="protein sequence ID" value="KAJ8898727.1"/>
    <property type="molecule type" value="Genomic_DNA"/>
</dbReference>
<keyword evidence="1" id="KW-0812">Transmembrane</keyword>
<accession>A0AAV8UBK5</accession>
<dbReference type="AlphaFoldDB" id="A0AAV8UBK5"/>
<gene>
    <name evidence="2" type="ORF">K2173_004893</name>
</gene>
<protein>
    <submittedName>
        <fullName evidence="2">Uncharacterized protein</fullName>
    </submittedName>
</protein>
<sequence length="309" mass="33993">MNGQLLNLAGSQWGSEETRVTFFKCIRWQIEETLDPIDCPFHYYCDSIYPGSYPPYVDVLVLLSTTASYLAALVIVVLDIARGDRTCPSPSKKFLIPSGPVVLPIIILALAKGYRINTVFPLSSFGPAILQLLYVSALTFDCSVDKDIRYAFFEASTISGILHASLYLDAIILPYYTGLDAMVSSKYSGECESCVCREEPLVVGGRLVSYRGWSITTFMVVGTLCLRITCTMIGGKKGTVKLIKSLLESLSWILITLDCSYLLAKAPIERSIMGIAAFGGLLVLICINITKLASRKLIGWHREHEKSGT</sequence>
<feature type="transmembrane region" description="Helical" evidence="1">
    <location>
        <begin position="120"/>
        <end position="140"/>
    </location>
</feature>
<feature type="transmembrane region" description="Helical" evidence="1">
    <location>
        <begin position="246"/>
        <end position="264"/>
    </location>
</feature>
<proteinExistence type="predicted"/>
<dbReference type="PANTHER" id="PTHR37726:SF1">
    <property type="entry name" value="TRANSMEMBRANE PROTEIN"/>
    <property type="match status" value="1"/>
</dbReference>
<keyword evidence="1" id="KW-0472">Membrane</keyword>
<feature type="transmembrane region" description="Helical" evidence="1">
    <location>
        <begin position="59"/>
        <end position="82"/>
    </location>
</feature>
<feature type="transmembrane region" description="Helical" evidence="1">
    <location>
        <begin position="94"/>
        <end position="114"/>
    </location>
</feature>
<keyword evidence="3" id="KW-1185">Reference proteome</keyword>
<comment type="caution">
    <text evidence="2">The sequence shown here is derived from an EMBL/GenBank/DDBJ whole genome shotgun (WGS) entry which is preliminary data.</text>
</comment>
<organism evidence="2 3">
    <name type="scientific">Erythroxylum novogranatense</name>
    <dbReference type="NCBI Taxonomy" id="1862640"/>
    <lineage>
        <taxon>Eukaryota</taxon>
        <taxon>Viridiplantae</taxon>
        <taxon>Streptophyta</taxon>
        <taxon>Embryophyta</taxon>
        <taxon>Tracheophyta</taxon>
        <taxon>Spermatophyta</taxon>
        <taxon>Magnoliopsida</taxon>
        <taxon>eudicotyledons</taxon>
        <taxon>Gunneridae</taxon>
        <taxon>Pentapetalae</taxon>
        <taxon>rosids</taxon>
        <taxon>fabids</taxon>
        <taxon>Malpighiales</taxon>
        <taxon>Erythroxylaceae</taxon>
        <taxon>Erythroxylum</taxon>
    </lineage>
</organism>
<dbReference type="Proteomes" id="UP001159364">
    <property type="component" value="Linkage Group LG08"/>
</dbReference>
<feature type="transmembrane region" description="Helical" evidence="1">
    <location>
        <begin position="152"/>
        <end position="176"/>
    </location>
</feature>
<reference evidence="2 3" key="1">
    <citation type="submission" date="2021-09" db="EMBL/GenBank/DDBJ databases">
        <title>Genomic insights and catalytic innovation underlie evolution of tropane alkaloids biosynthesis.</title>
        <authorList>
            <person name="Wang Y.-J."/>
            <person name="Tian T."/>
            <person name="Huang J.-P."/>
            <person name="Huang S.-X."/>
        </authorList>
    </citation>
    <scope>NUCLEOTIDE SEQUENCE [LARGE SCALE GENOMIC DNA]</scope>
    <source>
        <strain evidence="2">KIB-2018</strain>
        <tissue evidence="2">Leaf</tissue>
    </source>
</reference>